<protein>
    <submittedName>
        <fullName evidence="2">Uncharacterized protein</fullName>
    </submittedName>
</protein>
<evidence type="ECO:0000313" key="2">
    <source>
        <dbReference type="EMBL" id="OYD82473.1"/>
    </source>
</evidence>
<feature type="region of interest" description="Disordered" evidence="1">
    <location>
        <begin position="1"/>
        <end position="61"/>
    </location>
</feature>
<keyword evidence="2" id="KW-0614">Plasmid</keyword>
<name>A0A235HAD1_AZOBR</name>
<dbReference type="EMBL" id="NOWT01000022">
    <property type="protein sequence ID" value="OYD82473.1"/>
    <property type="molecule type" value="Genomic_DNA"/>
</dbReference>
<gene>
    <name evidence="2" type="ORF">CHT98_20935</name>
</gene>
<geneLocation type="plasmid" evidence="2">
    <name>unnamed</name>
</geneLocation>
<comment type="caution">
    <text evidence="2">The sequence shown here is derived from an EMBL/GenBank/DDBJ whole genome shotgun (WGS) entry which is preliminary data.</text>
</comment>
<evidence type="ECO:0000256" key="1">
    <source>
        <dbReference type="SAM" id="MobiDB-lite"/>
    </source>
</evidence>
<organism evidence="2 3">
    <name type="scientific">Azospirillum brasilense</name>
    <dbReference type="NCBI Taxonomy" id="192"/>
    <lineage>
        <taxon>Bacteria</taxon>
        <taxon>Pseudomonadati</taxon>
        <taxon>Pseudomonadota</taxon>
        <taxon>Alphaproteobacteria</taxon>
        <taxon>Rhodospirillales</taxon>
        <taxon>Azospirillaceae</taxon>
        <taxon>Azospirillum</taxon>
    </lineage>
</organism>
<evidence type="ECO:0000313" key="3">
    <source>
        <dbReference type="Proteomes" id="UP000215367"/>
    </source>
</evidence>
<accession>A0A235HAD1</accession>
<sequence length="61" mass="6965">MRTHRAGHRMDRREGERPAFETPPSCGPAAASPERRCTSTTVRNPVPRLRRTFVRSTLSYP</sequence>
<dbReference type="AlphaFoldDB" id="A0A235HAD1"/>
<dbReference type="Proteomes" id="UP000215367">
    <property type="component" value="Unassembled WGS sequence"/>
</dbReference>
<reference evidence="2 3" key="1">
    <citation type="submission" date="2017-07" db="EMBL/GenBank/DDBJ databases">
        <title>Whole genome sequence of Azospirillum brasilense 2A1, a potential biofertilizer strain.</title>
        <authorList>
            <person name="Fontana C.A."/>
            <person name="Toffoli L.M."/>
            <person name="Salazar S.M."/>
            <person name="Puglisi E."/>
            <person name="Pedraza R."/>
            <person name="Bassi D."/>
            <person name="Cocconcelli P.S."/>
        </authorList>
    </citation>
    <scope>NUCLEOTIDE SEQUENCE [LARGE SCALE GENOMIC DNA]</scope>
    <source>
        <strain evidence="2 3">2A1</strain>
        <plasmid evidence="2">unnamed</plasmid>
    </source>
</reference>
<proteinExistence type="predicted"/>
<feature type="compositionally biased region" description="Basic and acidic residues" evidence="1">
    <location>
        <begin position="8"/>
        <end position="19"/>
    </location>
</feature>